<dbReference type="Proteomes" id="UP000077317">
    <property type="component" value="Chromosome"/>
</dbReference>
<dbReference type="OrthoDB" id="2339804at2"/>
<reference evidence="2" key="2">
    <citation type="submission" date="2016-03" db="EMBL/GenBank/DDBJ databases">
        <title>Streptococcus antelopensis sp. nov., isolated from the feces of the Tibetan antelope (Pantholops hodgsonii) in Hoh Xil National Nature Reserve, Qinghai, China.</title>
        <authorList>
            <person name="Bai X."/>
        </authorList>
    </citation>
    <scope>NUCLEOTIDE SEQUENCE [LARGE SCALE GENOMIC DNA]</scope>
    <source>
        <strain evidence="2">TA 26</strain>
    </source>
</reference>
<name>A0A172Q934_9STRE</name>
<dbReference type="RefSeq" id="WP_067064206.1">
    <property type="nucleotide sequence ID" value="NZ_CP014699.1"/>
</dbReference>
<sequence>MTTIKMDKEALTTAITNFENKVTIYKDSTVSSIAQFSSFQDVLTGKAYTSLVNSINTTLDTQKQLVAECIVLTDNAKNFAEDISSEESSVSFG</sequence>
<evidence type="ECO:0000313" key="2">
    <source>
        <dbReference type="Proteomes" id="UP000077317"/>
    </source>
</evidence>
<dbReference type="AlphaFoldDB" id="A0A172Q934"/>
<organism evidence="1 2">
    <name type="scientific">Streptococcus pantholopis</name>
    <dbReference type="NCBI Taxonomy" id="1811193"/>
    <lineage>
        <taxon>Bacteria</taxon>
        <taxon>Bacillati</taxon>
        <taxon>Bacillota</taxon>
        <taxon>Bacilli</taxon>
        <taxon>Lactobacillales</taxon>
        <taxon>Streptococcaceae</taxon>
        <taxon>Streptococcus</taxon>
    </lineage>
</organism>
<dbReference type="KEGG" id="spat:A0O21_08360"/>
<protein>
    <recommendedName>
        <fullName evidence="3">Type VII secretion protein</fullName>
    </recommendedName>
</protein>
<keyword evidence="2" id="KW-1185">Reference proteome</keyword>
<evidence type="ECO:0008006" key="3">
    <source>
        <dbReference type="Google" id="ProtNLM"/>
    </source>
</evidence>
<gene>
    <name evidence="1" type="ORF">A0O21_08360</name>
</gene>
<dbReference type="EMBL" id="CP014699">
    <property type="protein sequence ID" value="AND80013.1"/>
    <property type="molecule type" value="Genomic_DNA"/>
</dbReference>
<evidence type="ECO:0000313" key="1">
    <source>
        <dbReference type="EMBL" id="AND80013.1"/>
    </source>
</evidence>
<reference evidence="1 2" key="1">
    <citation type="journal article" date="2016" name="Int. J. Syst. Evol. Microbiol.">
        <title>Streptococcuspantholopis sp. nov., isolated from faeces of the Tibetan antelope (Pantholops hodgsonii).</title>
        <authorList>
            <person name="Bai X."/>
            <person name="Xiong Y."/>
            <person name="Lu S."/>
            <person name="Jin D."/>
            <person name="Lai X."/>
            <person name="Yang J."/>
            <person name="Niu L."/>
            <person name="Hu S."/>
            <person name="Meng X."/>
            <person name="Pu J."/>
            <person name="Ye C."/>
            <person name="Xu J."/>
        </authorList>
    </citation>
    <scope>NUCLEOTIDE SEQUENCE [LARGE SCALE GENOMIC DNA]</scope>
    <source>
        <strain evidence="1 2">TA 26</strain>
    </source>
</reference>
<accession>A0A172Q934</accession>
<dbReference type="STRING" id="1811193.A0O21_08360"/>
<proteinExistence type="predicted"/>